<name>A0AA88IA52_ARTSF</name>
<feature type="transmembrane region" description="Helical" evidence="1">
    <location>
        <begin position="66"/>
        <end position="83"/>
    </location>
</feature>
<keyword evidence="3" id="KW-1185">Reference proteome</keyword>
<accession>A0AA88IA52</accession>
<gene>
    <name evidence="2" type="ORF">QYM36_001093</name>
</gene>
<reference evidence="2" key="1">
    <citation type="submission" date="2023-07" db="EMBL/GenBank/DDBJ databases">
        <title>Chromosome-level genome assembly of Artemia franciscana.</title>
        <authorList>
            <person name="Jo E."/>
        </authorList>
    </citation>
    <scope>NUCLEOTIDE SEQUENCE</scope>
    <source>
        <tissue evidence="2">Whole body</tissue>
    </source>
</reference>
<keyword evidence="1" id="KW-0812">Transmembrane</keyword>
<comment type="caution">
    <text evidence="2">The sequence shown here is derived from an EMBL/GenBank/DDBJ whole genome shotgun (WGS) entry which is preliminary data.</text>
</comment>
<dbReference type="Proteomes" id="UP001187531">
    <property type="component" value="Unassembled WGS sequence"/>
</dbReference>
<sequence length="91" mass="9702">MGSILASTGEACMDCGQSSDGSSSAHLFFLQKGIFTSRTEFAVIVNVVASVKPASAGTRLKQNVEPPMFVVVVVMTILVTVLVEKKRRPMV</sequence>
<evidence type="ECO:0000313" key="3">
    <source>
        <dbReference type="Proteomes" id="UP001187531"/>
    </source>
</evidence>
<evidence type="ECO:0000313" key="2">
    <source>
        <dbReference type="EMBL" id="KAK2724474.1"/>
    </source>
</evidence>
<protein>
    <submittedName>
        <fullName evidence="2">Uncharacterized protein</fullName>
    </submittedName>
</protein>
<keyword evidence="1" id="KW-1133">Transmembrane helix</keyword>
<dbReference type="EMBL" id="JAVRJZ010000003">
    <property type="protein sequence ID" value="KAK2724474.1"/>
    <property type="molecule type" value="Genomic_DNA"/>
</dbReference>
<evidence type="ECO:0000256" key="1">
    <source>
        <dbReference type="SAM" id="Phobius"/>
    </source>
</evidence>
<keyword evidence="1" id="KW-0472">Membrane</keyword>
<proteinExistence type="predicted"/>
<organism evidence="2 3">
    <name type="scientific">Artemia franciscana</name>
    <name type="common">Brine shrimp</name>
    <name type="synonym">Artemia sanfranciscana</name>
    <dbReference type="NCBI Taxonomy" id="6661"/>
    <lineage>
        <taxon>Eukaryota</taxon>
        <taxon>Metazoa</taxon>
        <taxon>Ecdysozoa</taxon>
        <taxon>Arthropoda</taxon>
        <taxon>Crustacea</taxon>
        <taxon>Branchiopoda</taxon>
        <taxon>Anostraca</taxon>
        <taxon>Artemiidae</taxon>
        <taxon>Artemia</taxon>
    </lineage>
</organism>
<dbReference type="AlphaFoldDB" id="A0AA88IA52"/>